<gene>
    <name evidence="6" type="primary">Contig10692.g11441</name>
    <name evidence="6" type="ORF">STYLEM_10781</name>
</gene>
<dbReference type="AlphaFoldDB" id="A0A078AJW9"/>
<dbReference type="SUPFAM" id="SSF48371">
    <property type="entry name" value="ARM repeat"/>
    <property type="match status" value="2"/>
</dbReference>
<dbReference type="InterPro" id="IPR000225">
    <property type="entry name" value="Armadillo"/>
</dbReference>
<dbReference type="OMA" id="KGTDQHV"/>
<sequence length="664" mass="76392">MAEIVIDTLKTDPSDIKLEKLKTLKFQMIGSHENKEIYFNQGLVEILFSMVSTELDDKILKEIITSINCYFFNFPQAQECFKFFSSTFVQMHFFLTTYKDSSPQFIDMVLRIIRNSLVSGIVKAKDFENQNLILELGTFLNTKVRISLIAQILTILCQSKDLKLEIEQNRQILEKILEQITKNQYIISDECLANCVCALAEASDKNQQISSFILTYPQAVDELTKHLRHPDNVMKVKSSRILSNINRYYKLPTLQQQQFKWVIMQMSQLLPVFQDDQALIKEICKIMRDLAKKSKERKHLQKVAGDILAIEKLTDLILTCKKASEEAFDVDAFIGDQPVLQSSFKSMILRTLAALSRDEEKCRKKIIENKKFLDELLQLIKSANKDQNYAACKLFVSLSRSDKMLKQIILDSGEFLKELTKFFLESDSEPKLQSTCCKALCNLAFDFQKQLSSDALLLRKLVLCIDGQNEELRVASCYTLKNLLFRCNKDIKIIVVKELTSRRLIQLMSDSNSKIQEQALMIYRNLLHQTEQDIQQVLSDGGDEFLAKLETKLDDKNQAIVLHSLYILSSIASGNQKQKKIAMDERFFNRCLQILKSTDSSQIKIGVLNYITSLAFKESGGSSESKIKKYLTDMKIGDLLESLKEKERDPEVRGYIQRALKKLN</sequence>
<evidence type="ECO:0000256" key="2">
    <source>
        <dbReference type="ARBA" id="ARBA00004496"/>
    </source>
</evidence>
<dbReference type="Gene3D" id="1.25.10.10">
    <property type="entry name" value="Leucine-rich Repeat Variant"/>
    <property type="match status" value="2"/>
</dbReference>
<keyword evidence="3" id="KW-0963">Cytoplasm</keyword>
<reference evidence="6 7" key="1">
    <citation type="submission" date="2014-06" db="EMBL/GenBank/DDBJ databases">
        <authorList>
            <person name="Swart Estienne"/>
        </authorList>
    </citation>
    <scope>NUCLEOTIDE SEQUENCE [LARGE SCALE GENOMIC DNA]</scope>
    <source>
        <strain evidence="6 7">130c</strain>
    </source>
</reference>
<comment type="subcellular location">
    <subcellularLocation>
        <location evidence="2">Cytoplasm</location>
    </subcellularLocation>
    <subcellularLocation>
        <location evidence="1">Nucleus</location>
    </subcellularLocation>
</comment>
<keyword evidence="7" id="KW-1185">Reference proteome</keyword>
<protein>
    <submittedName>
        <fullName evidence="6">Armadillo repeat-containing protein</fullName>
    </submittedName>
</protein>
<dbReference type="EMBL" id="CCKQ01010250">
    <property type="protein sequence ID" value="CDW81757.1"/>
    <property type="molecule type" value="Genomic_DNA"/>
</dbReference>
<dbReference type="PANTHER" id="PTHR15651">
    <property type="entry name" value="ARMADILLO REPEAT-CONTAINING PROTEIN 8"/>
    <property type="match status" value="1"/>
</dbReference>
<keyword evidence="4" id="KW-0677">Repeat</keyword>
<dbReference type="InterPro" id="IPR011989">
    <property type="entry name" value="ARM-like"/>
</dbReference>
<organism evidence="6 7">
    <name type="scientific">Stylonychia lemnae</name>
    <name type="common">Ciliate</name>
    <dbReference type="NCBI Taxonomy" id="5949"/>
    <lineage>
        <taxon>Eukaryota</taxon>
        <taxon>Sar</taxon>
        <taxon>Alveolata</taxon>
        <taxon>Ciliophora</taxon>
        <taxon>Intramacronucleata</taxon>
        <taxon>Spirotrichea</taxon>
        <taxon>Stichotrichia</taxon>
        <taxon>Sporadotrichida</taxon>
        <taxon>Oxytrichidae</taxon>
        <taxon>Stylonychinae</taxon>
        <taxon>Stylonychia</taxon>
    </lineage>
</organism>
<evidence type="ECO:0000313" key="7">
    <source>
        <dbReference type="Proteomes" id="UP000039865"/>
    </source>
</evidence>
<dbReference type="GO" id="GO:0005634">
    <property type="term" value="C:nucleus"/>
    <property type="evidence" value="ECO:0007669"/>
    <property type="project" value="UniProtKB-SubCell"/>
</dbReference>
<name>A0A078AJW9_STYLE</name>
<dbReference type="InParanoid" id="A0A078AJW9"/>
<evidence type="ECO:0000256" key="1">
    <source>
        <dbReference type="ARBA" id="ARBA00004123"/>
    </source>
</evidence>
<evidence type="ECO:0000256" key="5">
    <source>
        <dbReference type="ARBA" id="ARBA00023242"/>
    </source>
</evidence>
<keyword evidence="5" id="KW-0539">Nucleus</keyword>
<dbReference type="InterPro" id="IPR016024">
    <property type="entry name" value="ARM-type_fold"/>
</dbReference>
<dbReference type="InterPro" id="IPR038739">
    <property type="entry name" value="ARMC8/Vid28"/>
</dbReference>
<dbReference type="SMART" id="SM00185">
    <property type="entry name" value="ARM"/>
    <property type="match status" value="3"/>
</dbReference>
<evidence type="ECO:0000313" key="6">
    <source>
        <dbReference type="EMBL" id="CDW81757.1"/>
    </source>
</evidence>
<proteinExistence type="predicted"/>
<evidence type="ECO:0000256" key="4">
    <source>
        <dbReference type="ARBA" id="ARBA00022737"/>
    </source>
</evidence>
<dbReference type="PANTHER" id="PTHR15651:SF7">
    <property type="entry name" value="ARMADILLO REPEAT-CONTAINING PROTEIN 8"/>
    <property type="match status" value="1"/>
</dbReference>
<dbReference type="Proteomes" id="UP000039865">
    <property type="component" value="Unassembled WGS sequence"/>
</dbReference>
<accession>A0A078AJW9</accession>
<dbReference type="GO" id="GO:0005737">
    <property type="term" value="C:cytoplasm"/>
    <property type="evidence" value="ECO:0007669"/>
    <property type="project" value="UniProtKB-SubCell"/>
</dbReference>
<dbReference type="GO" id="GO:0043161">
    <property type="term" value="P:proteasome-mediated ubiquitin-dependent protein catabolic process"/>
    <property type="evidence" value="ECO:0007669"/>
    <property type="project" value="TreeGrafter"/>
</dbReference>
<dbReference type="GO" id="GO:0034657">
    <property type="term" value="C:GID complex"/>
    <property type="evidence" value="ECO:0007669"/>
    <property type="project" value="TreeGrafter"/>
</dbReference>
<dbReference type="OrthoDB" id="5559898at2759"/>
<evidence type="ECO:0000256" key="3">
    <source>
        <dbReference type="ARBA" id="ARBA00022490"/>
    </source>
</evidence>